<evidence type="ECO:0000313" key="2">
    <source>
        <dbReference type="Proteomes" id="UP000254879"/>
    </source>
</evidence>
<dbReference type="RefSeq" id="WP_036105023.1">
    <property type="nucleotide sequence ID" value="NZ_JAASVE010000001.1"/>
</dbReference>
<dbReference type="AlphaFoldDB" id="A0A378MCA2"/>
<sequence>MTREESIKRLTFFEDKPGLAEQILRLEKQEQVFLPNQFEIKQTSGYEIGEKIVLLGRLENFYFIGIKKTDASLYQCQAFVGEASAKAFFVNLPDIEKELMAFWLNEVELVR</sequence>
<evidence type="ECO:0000313" key="1">
    <source>
        <dbReference type="EMBL" id="STY43970.1"/>
    </source>
</evidence>
<name>A0A378MCA2_LISGR</name>
<organism evidence="1 2">
    <name type="scientific">Listeria grayi</name>
    <name type="common">Listeria murrayi</name>
    <dbReference type="NCBI Taxonomy" id="1641"/>
    <lineage>
        <taxon>Bacteria</taxon>
        <taxon>Bacillati</taxon>
        <taxon>Bacillota</taxon>
        <taxon>Bacilli</taxon>
        <taxon>Bacillales</taxon>
        <taxon>Listeriaceae</taxon>
        <taxon>Listeria</taxon>
    </lineage>
</organism>
<dbReference type="Pfam" id="PF13107">
    <property type="entry name" value="DUF3964"/>
    <property type="match status" value="1"/>
</dbReference>
<accession>A0A378MCA2</accession>
<dbReference type="InterPro" id="IPR025082">
    <property type="entry name" value="DUF3964"/>
</dbReference>
<dbReference type="EMBL" id="UGPG01000001">
    <property type="protein sequence ID" value="STY43970.1"/>
    <property type="molecule type" value="Genomic_DNA"/>
</dbReference>
<protein>
    <recommendedName>
        <fullName evidence="3">DUF3964 domain-containing protein</fullName>
    </recommendedName>
</protein>
<dbReference type="OrthoDB" id="2362485at2"/>
<reference evidence="1 2" key="1">
    <citation type="submission" date="2018-06" db="EMBL/GenBank/DDBJ databases">
        <authorList>
            <consortium name="Pathogen Informatics"/>
            <person name="Doyle S."/>
        </authorList>
    </citation>
    <scope>NUCLEOTIDE SEQUENCE [LARGE SCALE GENOMIC DNA]</scope>
    <source>
        <strain evidence="2">NCTC 10815</strain>
    </source>
</reference>
<gene>
    <name evidence="1" type="ORF">NCTC10815_01279</name>
</gene>
<dbReference type="Proteomes" id="UP000254879">
    <property type="component" value="Unassembled WGS sequence"/>
</dbReference>
<evidence type="ECO:0008006" key="3">
    <source>
        <dbReference type="Google" id="ProtNLM"/>
    </source>
</evidence>
<proteinExistence type="predicted"/>